<dbReference type="Pfam" id="PF17921">
    <property type="entry name" value="Integrase_H2C2"/>
    <property type="match status" value="1"/>
</dbReference>
<gene>
    <name evidence="2" type="ORF">AXF42_Ash003617</name>
</gene>
<dbReference type="Gene3D" id="1.10.340.70">
    <property type="match status" value="1"/>
</dbReference>
<evidence type="ECO:0000259" key="1">
    <source>
        <dbReference type="PROSITE" id="PS50994"/>
    </source>
</evidence>
<dbReference type="InterPro" id="IPR001584">
    <property type="entry name" value="Integrase_cat-core"/>
</dbReference>
<dbReference type="SUPFAM" id="SSF53098">
    <property type="entry name" value="Ribonuclease H-like"/>
    <property type="match status" value="1"/>
</dbReference>
<dbReference type="AlphaFoldDB" id="A0A2I0AHE7"/>
<dbReference type="InterPro" id="IPR036397">
    <property type="entry name" value="RNaseH_sf"/>
</dbReference>
<dbReference type="InterPro" id="IPR012337">
    <property type="entry name" value="RNaseH-like_sf"/>
</dbReference>
<dbReference type="Proteomes" id="UP000236161">
    <property type="component" value="Unassembled WGS sequence"/>
</dbReference>
<evidence type="ECO:0000313" key="2">
    <source>
        <dbReference type="EMBL" id="PKA54981.1"/>
    </source>
</evidence>
<keyword evidence="3" id="KW-1185">Reference proteome</keyword>
<feature type="domain" description="Integrase catalytic" evidence="1">
    <location>
        <begin position="121"/>
        <end position="226"/>
    </location>
</feature>
<dbReference type="GO" id="GO:0003676">
    <property type="term" value="F:nucleic acid binding"/>
    <property type="evidence" value="ECO:0007669"/>
    <property type="project" value="InterPro"/>
</dbReference>
<name>A0A2I0AHE7_9ASPA</name>
<dbReference type="EMBL" id="KZ451980">
    <property type="protein sequence ID" value="PKA54981.1"/>
    <property type="molecule type" value="Genomic_DNA"/>
</dbReference>
<proteinExistence type="predicted"/>
<reference evidence="2 3" key="1">
    <citation type="journal article" date="2017" name="Nature">
        <title>The Apostasia genome and the evolution of orchids.</title>
        <authorList>
            <person name="Zhang G.Q."/>
            <person name="Liu K.W."/>
            <person name="Li Z."/>
            <person name="Lohaus R."/>
            <person name="Hsiao Y.Y."/>
            <person name="Niu S.C."/>
            <person name="Wang J.Y."/>
            <person name="Lin Y.C."/>
            <person name="Xu Q."/>
            <person name="Chen L.J."/>
            <person name="Yoshida K."/>
            <person name="Fujiwara S."/>
            <person name="Wang Z.W."/>
            <person name="Zhang Y.Q."/>
            <person name="Mitsuda N."/>
            <person name="Wang M."/>
            <person name="Liu G.H."/>
            <person name="Pecoraro L."/>
            <person name="Huang H.X."/>
            <person name="Xiao X.J."/>
            <person name="Lin M."/>
            <person name="Wu X.Y."/>
            <person name="Wu W.L."/>
            <person name="Chen Y.Y."/>
            <person name="Chang S.B."/>
            <person name="Sakamoto S."/>
            <person name="Ohme-Takagi M."/>
            <person name="Yagi M."/>
            <person name="Zeng S.J."/>
            <person name="Shen C.Y."/>
            <person name="Yeh C.M."/>
            <person name="Luo Y.B."/>
            <person name="Tsai W.C."/>
            <person name="Van de Peer Y."/>
            <person name="Liu Z.J."/>
        </authorList>
    </citation>
    <scope>NUCLEOTIDE SEQUENCE [LARGE SCALE GENOMIC DNA]</scope>
    <source>
        <strain evidence="3">cv. Shenzhen</strain>
        <tissue evidence="2">Stem</tissue>
    </source>
</reference>
<dbReference type="Pfam" id="PF00665">
    <property type="entry name" value="rve"/>
    <property type="match status" value="1"/>
</dbReference>
<protein>
    <recommendedName>
        <fullName evidence="1">Integrase catalytic domain-containing protein</fullName>
    </recommendedName>
</protein>
<dbReference type="OrthoDB" id="1936645at2759"/>
<dbReference type="PANTHER" id="PTHR37984">
    <property type="entry name" value="PROTEIN CBG26694"/>
    <property type="match status" value="1"/>
</dbReference>
<evidence type="ECO:0000313" key="3">
    <source>
        <dbReference type="Proteomes" id="UP000236161"/>
    </source>
</evidence>
<dbReference type="InterPro" id="IPR050951">
    <property type="entry name" value="Retrovirus_Pol_polyprotein"/>
</dbReference>
<organism evidence="2 3">
    <name type="scientific">Apostasia shenzhenica</name>
    <dbReference type="NCBI Taxonomy" id="1088818"/>
    <lineage>
        <taxon>Eukaryota</taxon>
        <taxon>Viridiplantae</taxon>
        <taxon>Streptophyta</taxon>
        <taxon>Embryophyta</taxon>
        <taxon>Tracheophyta</taxon>
        <taxon>Spermatophyta</taxon>
        <taxon>Magnoliopsida</taxon>
        <taxon>Liliopsida</taxon>
        <taxon>Asparagales</taxon>
        <taxon>Orchidaceae</taxon>
        <taxon>Apostasioideae</taxon>
        <taxon>Apostasia</taxon>
    </lineage>
</organism>
<dbReference type="PROSITE" id="PS50994">
    <property type="entry name" value="INTEGRASE"/>
    <property type="match status" value="1"/>
</dbReference>
<accession>A0A2I0AHE7</accession>
<dbReference type="PANTHER" id="PTHR37984:SF5">
    <property type="entry name" value="PROTEIN NYNRIN-LIKE"/>
    <property type="match status" value="1"/>
</dbReference>
<dbReference type="Gene3D" id="3.30.420.10">
    <property type="entry name" value="Ribonuclease H-like superfamily/Ribonuclease H"/>
    <property type="match status" value="1"/>
</dbReference>
<sequence length="226" mass="26325">MIGGNPSLTFLKRENSGKIPHIKKSAVRFIYVAEVLYKRSFNQLWLRCFSPKEARKVIKEVHEGLCRTHQSGPKMMMKIKRIGYYWPTMVKDCADCSTKCHKYLVHGNAIHQFPNPLHQTISSWPFKSWGTDIIGLIDPPSSTGHRYIFAAIDYFSKWAEANALKQVKANNVIQFFRDHIVYHFEVPCKVISDNGPAFKSLQIARFAKWHRIDWRYSYTRRLTDSG</sequence>
<dbReference type="GO" id="GO:0015074">
    <property type="term" value="P:DNA integration"/>
    <property type="evidence" value="ECO:0007669"/>
    <property type="project" value="InterPro"/>
</dbReference>
<dbReference type="InterPro" id="IPR041588">
    <property type="entry name" value="Integrase_H2C2"/>
</dbReference>